<reference evidence="3 4" key="1">
    <citation type="submission" date="2014-05" db="EMBL/GenBank/DDBJ databases">
        <title>Novel Listeriaceae from food processing environments.</title>
        <authorList>
            <person name="den Bakker H.C."/>
        </authorList>
    </citation>
    <scope>NUCLEOTIDE SEQUENCE [LARGE SCALE GENOMIC DNA]</scope>
    <source>
        <strain evidence="3 4">FSL A5-0281</strain>
    </source>
</reference>
<gene>
    <name evidence="3" type="ORF">EP57_04430</name>
</gene>
<dbReference type="GO" id="GO:0003677">
    <property type="term" value="F:DNA binding"/>
    <property type="evidence" value="ECO:0007669"/>
    <property type="project" value="UniProtKB-KW"/>
</dbReference>
<dbReference type="Pfam" id="PF01381">
    <property type="entry name" value="HTH_3"/>
    <property type="match status" value="1"/>
</dbReference>
<sequence length="112" mass="12873">MNTFGDRLKSLRKKNKITQSELAKKLGISQVTISKYENNIIEPDNANLTVLAETFDTTIDYLLGRTNNPTSGESDNVSVHYFEKENLTDEDIEYIETMIEALKRKTRDKNNK</sequence>
<dbReference type="CDD" id="cd00093">
    <property type="entry name" value="HTH_XRE"/>
    <property type="match status" value="1"/>
</dbReference>
<dbReference type="PANTHER" id="PTHR46558">
    <property type="entry name" value="TRACRIPTIONAL REGULATORY PROTEIN-RELATED-RELATED"/>
    <property type="match status" value="1"/>
</dbReference>
<dbReference type="AlphaFoldDB" id="A0A099WDF3"/>
<dbReference type="InterPro" id="IPR001387">
    <property type="entry name" value="Cro/C1-type_HTH"/>
</dbReference>
<keyword evidence="4" id="KW-1185">Reference proteome</keyword>
<dbReference type="STRING" id="1552123.EP57_04430"/>
<organism evidence="3 4">
    <name type="scientific">Listeria booriae</name>
    <dbReference type="NCBI Taxonomy" id="1552123"/>
    <lineage>
        <taxon>Bacteria</taxon>
        <taxon>Bacillati</taxon>
        <taxon>Bacillota</taxon>
        <taxon>Bacilli</taxon>
        <taxon>Bacillales</taxon>
        <taxon>Listeriaceae</taxon>
        <taxon>Listeria</taxon>
    </lineage>
</organism>
<dbReference type="InterPro" id="IPR010982">
    <property type="entry name" value="Lambda_DNA-bd_dom_sf"/>
</dbReference>
<accession>A0A099WDF3</accession>
<evidence type="ECO:0000256" key="1">
    <source>
        <dbReference type="ARBA" id="ARBA00023125"/>
    </source>
</evidence>
<keyword evidence="1" id="KW-0238">DNA-binding</keyword>
<dbReference type="PANTHER" id="PTHR46558:SF11">
    <property type="entry name" value="HTH-TYPE TRANSCRIPTIONAL REGULATOR XRE"/>
    <property type="match status" value="1"/>
</dbReference>
<dbReference type="RefSeq" id="WP_036084530.1">
    <property type="nucleotide sequence ID" value="NZ_CBCSHQ010000001.1"/>
</dbReference>
<dbReference type="eggNOG" id="COG1396">
    <property type="taxonomic scope" value="Bacteria"/>
</dbReference>
<dbReference type="Proteomes" id="UP000029844">
    <property type="component" value="Unassembled WGS sequence"/>
</dbReference>
<evidence type="ECO:0000259" key="2">
    <source>
        <dbReference type="PROSITE" id="PS50943"/>
    </source>
</evidence>
<evidence type="ECO:0000313" key="3">
    <source>
        <dbReference type="EMBL" id="KGL42711.1"/>
    </source>
</evidence>
<protein>
    <recommendedName>
        <fullName evidence="2">HTH cro/C1-type domain-containing protein</fullName>
    </recommendedName>
</protein>
<name>A0A099WDF3_9LIST</name>
<comment type="caution">
    <text evidence="3">The sequence shown here is derived from an EMBL/GenBank/DDBJ whole genome shotgun (WGS) entry which is preliminary data.</text>
</comment>
<dbReference type="GeneID" id="58716655"/>
<dbReference type="OrthoDB" id="72638at2"/>
<proteinExistence type="predicted"/>
<dbReference type="PROSITE" id="PS50943">
    <property type="entry name" value="HTH_CROC1"/>
    <property type="match status" value="1"/>
</dbReference>
<feature type="domain" description="HTH cro/C1-type" evidence="2">
    <location>
        <begin position="8"/>
        <end position="62"/>
    </location>
</feature>
<dbReference type="SUPFAM" id="SSF47413">
    <property type="entry name" value="lambda repressor-like DNA-binding domains"/>
    <property type="match status" value="1"/>
</dbReference>
<dbReference type="Gene3D" id="1.10.260.40">
    <property type="entry name" value="lambda repressor-like DNA-binding domains"/>
    <property type="match status" value="1"/>
</dbReference>
<evidence type="ECO:0000313" key="4">
    <source>
        <dbReference type="Proteomes" id="UP000029844"/>
    </source>
</evidence>
<dbReference type="SMART" id="SM00530">
    <property type="entry name" value="HTH_XRE"/>
    <property type="match status" value="1"/>
</dbReference>
<dbReference type="EMBL" id="JNFA01000011">
    <property type="protein sequence ID" value="KGL42711.1"/>
    <property type="molecule type" value="Genomic_DNA"/>
</dbReference>